<evidence type="ECO:0000259" key="25">
    <source>
        <dbReference type="PROSITE" id="PS50002"/>
    </source>
</evidence>
<dbReference type="AlphaFoldDB" id="A0A1V4JCE0"/>
<dbReference type="FunFam" id="2.30.30.40:FF:000080">
    <property type="entry name" value="Peripheral plasma membrane protein CASK isoform X2"/>
    <property type="match status" value="1"/>
</dbReference>
<comment type="catalytic activity">
    <reaction evidence="20">
        <text>L-seryl-[protein] + ATP = O-phospho-L-seryl-[protein] + ADP + H(+)</text>
        <dbReference type="Rhea" id="RHEA:17989"/>
        <dbReference type="Rhea" id="RHEA-COMP:9863"/>
        <dbReference type="Rhea" id="RHEA-COMP:11604"/>
        <dbReference type="ChEBI" id="CHEBI:15378"/>
        <dbReference type="ChEBI" id="CHEBI:29999"/>
        <dbReference type="ChEBI" id="CHEBI:30616"/>
        <dbReference type="ChEBI" id="CHEBI:83421"/>
        <dbReference type="ChEBI" id="CHEBI:456216"/>
        <dbReference type="EC" id="2.7.11.1"/>
    </reaction>
    <physiologicalReaction direction="left-to-right" evidence="20">
        <dbReference type="Rhea" id="RHEA:17990"/>
    </physiologicalReaction>
</comment>
<dbReference type="InterPro" id="IPR000719">
    <property type="entry name" value="Prot_kinase_dom"/>
</dbReference>
<dbReference type="PROSITE" id="PS51022">
    <property type="entry name" value="L27"/>
    <property type="match status" value="2"/>
</dbReference>
<evidence type="ECO:0000256" key="19">
    <source>
        <dbReference type="ARBA" id="ARBA00047899"/>
    </source>
</evidence>
<dbReference type="GO" id="GO:0005634">
    <property type="term" value="C:nucleus"/>
    <property type="evidence" value="ECO:0007669"/>
    <property type="project" value="UniProtKB-SubCell"/>
</dbReference>
<dbReference type="GO" id="GO:0030054">
    <property type="term" value="C:cell junction"/>
    <property type="evidence" value="ECO:0007669"/>
    <property type="project" value="UniProtKB-ARBA"/>
</dbReference>
<evidence type="ECO:0000313" key="30">
    <source>
        <dbReference type="EMBL" id="OPJ69744.1"/>
    </source>
</evidence>
<dbReference type="Gene3D" id="3.40.50.300">
    <property type="entry name" value="P-loop containing nucleotide triphosphate hydrolases"/>
    <property type="match status" value="1"/>
</dbReference>
<dbReference type="InterPro" id="IPR008144">
    <property type="entry name" value="Guanylate_kin-like_dom"/>
</dbReference>
<gene>
    <name evidence="30" type="primary">CASK</name>
    <name evidence="30" type="ORF">AV530_012718</name>
</gene>
<evidence type="ECO:0000256" key="5">
    <source>
        <dbReference type="ARBA" id="ARBA00012513"/>
    </source>
</evidence>
<comment type="catalytic activity">
    <reaction evidence="19">
        <text>L-threonyl-[protein] + ATP = O-phospho-L-threonyl-[protein] + ADP + H(+)</text>
        <dbReference type="Rhea" id="RHEA:46608"/>
        <dbReference type="Rhea" id="RHEA-COMP:11060"/>
        <dbReference type="Rhea" id="RHEA-COMP:11605"/>
        <dbReference type="ChEBI" id="CHEBI:15378"/>
        <dbReference type="ChEBI" id="CHEBI:30013"/>
        <dbReference type="ChEBI" id="CHEBI:30616"/>
        <dbReference type="ChEBI" id="CHEBI:61977"/>
        <dbReference type="ChEBI" id="CHEBI:456216"/>
        <dbReference type="EC" id="2.7.11.1"/>
    </reaction>
</comment>
<dbReference type="Gene3D" id="3.30.200.20">
    <property type="entry name" value="Phosphorylase Kinase, domain 1"/>
    <property type="match status" value="1"/>
</dbReference>
<dbReference type="CDD" id="cd00071">
    <property type="entry name" value="GMPK"/>
    <property type="match status" value="1"/>
</dbReference>
<evidence type="ECO:0000256" key="4">
    <source>
        <dbReference type="ARBA" id="ARBA00007014"/>
    </source>
</evidence>
<dbReference type="Pfam" id="PF00069">
    <property type="entry name" value="Pkinase"/>
    <property type="match status" value="1"/>
</dbReference>
<feature type="domain" description="L27" evidence="29">
    <location>
        <begin position="337"/>
        <end position="392"/>
    </location>
</feature>
<dbReference type="InterPro" id="IPR014775">
    <property type="entry name" value="L27_C"/>
</dbReference>
<organism evidence="30 31">
    <name type="scientific">Patagioenas fasciata monilis</name>
    <dbReference type="NCBI Taxonomy" id="372326"/>
    <lineage>
        <taxon>Eukaryota</taxon>
        <taxon>Metazoa</taxon>
        <taxon>Chordata</taxon>
        <taxon>Craniata</taxon>
        <taxon>Vertebrata</taxon>
        <taxon>Euteleostomi</taxon>
        <taxon>Archelosauria</taxon>
        <taxon>Archosauria</taxon>
        <taxon>Dinosauria</taxon>
        <taxon>Saurischia</taxon>
        <taxon>Theropoda</taxon>
        <taxon>Coelurosauria</taxon>
        <taxon>Aves</taxon>
        <taxon>Neognathae</taxon>
        <taxon>Neoaves</taxon>
        <taxon>Columbimorphae</taxon>
        <taxon>Columbiformes</taxon>
        <taxon>Columbidae</taxon>
        <taxon>Patagioenas</taxon>
    </lineage>
</organism>
<dbReference type="SMART" id="SM00569">
    <property type="entry name" value="L27"/>
    <property type="match status" value="2"/>
</dbReference>
<evidence type="ECO:0000256" key="13">
    <source>
        <dbReference type="ARBA" id="ARBA00022741"/>
    </source>
</evidence>
<dbReference type="PROSITE" id="PS00856">
    <property type="entry name" value="GUANYLATE_KINASE_1"/>
    <property type="match status" value="1"/>
</dbReference>
<dbReference type="PROSITE" id="PS50002">
    <property type="entry name" value="SH3"/>
    <property type="match status" value="1"/>
</dbReference>
<dbReference type="GO" id="GO:0005524">
    <property type="term" value="F:ATP binding"/>
    <property type="evidence" value="ECO:0007669"/>
    <property type="project" value="UniProtKB-KW"/>
</dbReference>
<dbReference type="Pfam" id="PF02828">
    <property type="entry name" value="L27"/>
    <property type="match status" value="2"/>
</dbReference>
<evidence type="ECO:0000256" key="11">
    <source>
        <dbReference type="ARBA" id="ARBA00022679"/>
    </source>
</evidence>
<dbReference type="GO" id="GO:0005886">
    <property type="term" value="C:plasma membrane"/>
    <property type="evidence" value="ECO:0007669"/>
    <property type="project" value="UniProtKB-SubCell"/>
</dbReference>
<evidence type="ECO:0000256" key="7">
    <source>
        <dbReference type="ARBA" id="ARBA00022475"/>
    </source>
</evidence>
<comment type="similarity">
    <text evidence="4">Belongs to the MAGUK family.</text>
</comment>
<dbReference type="GO" id="GO:0005737">
    <property type="term" value="C:cytoplasm"/>
    <property type="evidence" value="ECO:0007669"/>
    <property type="project" value="UniProtKB-SubCell"/>
</dbReference>
<dbReference type="Gene3D" id="1.10.510.10">
    <property type="entry name" value="Transferase(Phosphotransferase) domain 1"/>
    <property type="match status" value="1"/>
</dbReference>
<dbReference type="PROSITE" id="PS50106">
    <property type="entry name" value="PDZ"/>
    <property type="match status" value="1"/>
</dbReference>
<dbReference type="PROSITE" id="PS50011">
    <property type="entry name" value="PROTEIN_KINASE_DOM"/>
    <property type="match status" value="1"/>
</dbReference>
<dbReference type="OrthoDB" id="65789at2759"/>
<name>A0A1V4JCE0_PATFA</name>
<feature type="domain" description="PDZ" evidence="28">
    <location>
        <begin position="484"/>
        <end position="565"/>
    </location>
</feature>
<evidence type="ECO:0000256" key="22">
    <source>
        <dbReference type="ARBA" id="ARBA00071925"/>
    </source>
</evidence>
<dbReference type="SUPFAM" id="SSF50044">
    <property type="entry name" value="SH3-domain"/>
    <property type="match status" value="1"/>
</dbReference>
<dbReference type="CDD" id="cd14094">
    <property type="entry name" value="STKc_CASK"/>
    <property type="match status" value="1"/>
</dbReference>
<dbReference type="InterPro" id="IPR001478">
    <property type="entry name" value="PDZ"/>
</dbReference>
<dbReference type="Proteomes" id="UP000190648">
    <property type="component" value="Unassembled WGS sequence"/>
</dbReference>
<comment type="caution">
    <text evidence="30">The sequence shown here is derived from an EMBL/GenBank/DDBJ whole genome shotgun (WGS) entry which is preliminary data.</text>
</comment>
<evidence type="ECO:0000256" key="1">
    <source>
        <dbReference type="ARBA" id="ARBA00004123"/>
    </source>
</evidence>
<keyword evidence="11" id="KW-0808">Transferase</keyword>
<dbReference type="Gene3D" id="6.10.140.620">
    <property type="match status" value="1"/>
</dbReference>
<keyword evidence="6 24" id="KW-0728">SH3 domain</keyword>
<evidence type="ECO:0000256" key="15">
    <source>
        <dbReference type="ARBA" id="ARBA00022840"/>
    </source>
</evidence>
<dbReference type="EMBL" id="LSYS01008075">
    <property type="protein sequence ID" value="OPJ69744.1"/>
    <property type="molecule type" value="Genomic_DNA"/>
</dbReference>
<dbReference type="GO" id="GO:0005516">
    <property type="term" value="F:calmodulin binding"/>
    <property type="evidence" value="ECO:0007669"/>
    <property type="project" value="UniProtKB-KW"/>
</dbReference>
<dbReference type="InterPro" id="IPR035473">
    <property type="entry name" value="CASK_SH3"/>
</dbReference>
<keyword evidence="12" id="KW-0677">Repeat</keyword>
<dbReference type="Pfam" id="PF07653">
    <property type="entry name" value="SH3_2"/>
    <property type="match status" value="1"/>
</dbReference>
<evidence type="ECO:0000256" key="24">
    <source>
        <dbReference type="PROSITE-ProRule" id="PRU00192"/>
    </source>
</evidence>
<dbReference type="FunFam" id="3.30.200.20:FF:000051">
    <property type="entry name" value="Peripheral plasma membrane protein CASK isoform B"/>
    <property type="match status" value="1"/>
</dbReference>
<dbReference type="InterPro" id="IPR050716">
    <property type="entry name" value="MAGUK"/>
</dbReference>
<dbReference type="FunFam" id="2.30.42.10:FF:000016">
    <property type="entry name" value="peripheral plasma membrane protein CASK isoform X2"/>
    <property type="match status" value="1"/>
</dbReference>
<keyword evidence="7" id="KW-1003">Cell membrane</keyword>
<keyword evidence="17" id="KW-0472">Membrane</keyword>
<dbReference type="SMR" id="A0A1V4JCE0"/>
<dbReference type="CDD" id="cd10831">
    <property type="entry name" value="PDZ_CASK-like"/>
    <property type="match status" value="1"/>
</dbReference>
<dbReference type="CDD" id="cd12081">
    <property type="entry name" value="SH3_CASK"/>
    <property type="match status" value="1"/>
</dbReference>
<dbReference type="FunFam" id="1.10.510.10:FF:000062">
    <property type="entry name" value="peripheral plasma membrane protein CASK isoform X2"/>
    <property type="match status" value="1"/>
</dbReference>
<evidence type="ECO:0000256" key="18">
    <source>
        <dbReference type="ARBA" id="ARBA00023242"/>
    </source>
</evidence>
<proteinExistence type="inferred from homology"/>
<evidence type="ECO:0000256" key="8">
    <source>
        <dbReference type="ARBA" id="ARBA00022490"/>
    </source>
</evidence>
<dbReference type="SMART" id="SM00228">
    <property type="entry name" value="PDZ"/>
    <property type="match status" value="1"/>
</dbReference>
<dbReference type="PANTHER" id="PTHR23122">
    <property type="entry name" value="MEMBRANE-ASSOCIATED GUANYLATE KINASE MAGUK"/>
    <property type="match status" value="1"/>
</dbReference>
<evidence type="ECO:0000259" key="27">
    <source>
        <dbReference type="PROSITE" id="PS50052"/>
    </source>
</evidence>
<evidence type="ECO:0000256" key="2">
    <source>
        <dbReference type="ARBA" id="ARBA00004202"/>
    </source>
</evidence>
<dbReference type="FunFam" id="3.30.63.10:FF:000004">
    <property type="entry name" value="peripheral plasma membrane protein CASK isoform X2"/>
    <property type="match status" value="1"/>
</dbReference>
<evidence type="ECO:0000256" key="21">
    <source>
        <dbReference type="ARBA" id="ARBA00060907"/>
    </source>
</evidence>
<feature type="domain" description="L27" evidence="29">
    <location>
        <begin position="396"/>
        <end position="449"/>
    </location>
</feature>
<keyword evidence="31" id="KW-1185">Reference proteome</keyword>
<feature type="domain" description="Protein kinase" evidence="26">
    <location>
        <begin position="12"/>
        <end position="276"/>
    </location>
</feature>
<dbReference type="SUPFAM" id="SSF56112">
    <property type="entry name" value="Protein kinase-like (PK-like)"/>
    <property type="match status" value="1"/>
</dbReference>
<evidence type="ECO:0000256" key="9">
    <source>
        <dbReference type="ARBA" id="ARBA00022527"/>
    </source>
</evidence>
<dbReference type="Gene3D" id="1.10.287.650">
    <property type="entry name" value="L27 domain"/>
    <property type="match status" value="2"/>
</dbReference>
<keyword evidence="10" id="KW-0597">Phosphoprotein</keyword>
<keyword evidence="13" id="KW-0547">Nucleotide-binding</keyword>
<comment type="similarity">
    <text evidence="21">In the N-terminal section; belongs to the protein kinase superfamily. CAMK Ser/Thr protein kinase family. CaMK subfamily.</text>
</comment>
<reference evidence="30 31" key="1">
    <citation type="submission" date="2016-02" db="EMBL/GenBank/DDBJ databases">
        <title>Band-tailed pigeon sequencing and assembly.</title>
        <authorList>
            <person name="Soares A.E."/>
            <person name="Novak B.J."/>
            <person name="Rice E.S."/>
            <person name="O'Connell B."/>
            <person name="Chang D."/>
            <person name="Weber S."/>
            <person name="Shapiro B."/>
        </authorList>
    </citation>
    <scope>NUCLEOTIDE SEQUENCE [LARGE SCALE GENOMIC DNA]</scope>
    <source>
        <strain evidence="30">BTP2013</strain>
        <tissue evidence="30">Blood</tissue>
    </source>
</reference>
<feature type="domain" description="SH3" evidence="25">
    <location>
        <begin position="583"/>
        <end position="653"/>
    </location>
</feature>
<dbReference type="SUPFAM" id="SSF101288">
    <property type="entry name" value="L27 domain"/>
    <property type="match status" value="2"/>
</dbReference>
<keyword evidence="18" id="KW-0539">Nucleus</keyword>
<evidence type="ECO:0000256" key="20">
    <source>
        <dbReference type="ARBA" id="ARBA00048977"/>
    </source>
</evidence>
<dbReference type="EC" id="2.7.11.1" evidence="5"/>
<dbReference type="InterPro" id="IPR011009">
    <property type="entry name" value="Kinase-like_dom_sf"/>
</dbReference>
<dbReference type="InterPro" id="IPR008145">
    <property type="entry name" value="GK/Ca_channel_bsu"/>
</dbReference>
<dbReference type="SUPFAM" id="SSF50156">
    <property type="entry name" value="PDZ domain-like"/>
    <property type="match status" value="1"/>
</dbReference>
<dbReference type="Gene3D" id="2.30.30.40">
    <property type="entry name" value="SH3 Domains"/>
    <property type="match status" value="1"/>
</dbReference>
<dbReference type="InterPro" id="IPR036034">
    <property type="entry name" value="PDZ_sf"/>
</dbReference>
<keyword evidence="15" id="KW-0067">ATP-binding</keyword>
<dbReference type="Gene3D" id="2.30.42.10">
    <property type="match status" value="1"/>
</dbReference>
<dbReference type="InterPro" id="IPR004172">
    <property type="entry name" value="L27_dom"/>
</dbReference>
<evidence type="ECO:0000256" key="3">
    <source>
        <dbReference type="ARBA" id="ARBA00004496"/>
    </source>
</evidence>
<evidence type="ECO:0000259" key="26">
    <source>
        <dbReference type="PROSITE" id="PS50011"/>
    </source>
</evidence>
<keyword evidence="16" id="KW-0112">Calmodulin-binding</keyword>
<dbReference type="Pfam" id="PF00625">
    <property type="entry name" value="Guanylate_kin"/>
    <property type="match status" value="1"/>
</dbReference>
<evidence type="ECO:0000256" key="14">
    <source>
        <dbReference type="ARBA" id="ARBA00022777"/>
    </source>
</evidence>
<dbReference type="InterPro" id="IPR020590">
    <property type="entry name" value="Guanylate_kinase_CS"/>
</dbReference>
<dbReference type="InterPro" id="IPR036028">
    <property type="entry name" value="SH3-like_dom_sf"/>
</dbReference>
<evidence type="ECO:0000259" key="28">
    <source>
        <dbReference type="PROSITE" id="PS50106"/>
    </source>
</evidence>
<dbReference type="InterPro" id="IPR001452">
    <property type="entry name" value="SH3_domain"/>
</dbReference>
<dbReference type="SMART" id="SM00326">
    <property type="entry name" value="SH3"/>
    <property type="match status" value="1"/>
</dbReference>
<feature type="domain" description="Guanylate kinase-like" evidence="27">
    <location>
        <begin position="710"/>
        <end position="882"/>
    </location>
</feature>
<evidence type="ECO:0000256" key="23">
    <source>
        <dbReference type="ARBA" id="ARBA00077072"/>
    </source>
</evidence>
<evidence type="ECO:0000313" key="31">
    <source>
        <dbReference type="Proteomes" id="UP000190648"/>
    </source>
</evidence>
<keyword evidence="9" id="KW-0723">Serine/threonine-protein kinase</keyword>
<evidence type="ECO:0000259" key="29">
    <source>
        <dbReference type="PROSITE" id="PS51022"/>
    </source>
</evidence>
<sequence length="897" mass="102132">MADDDVLFEDVYELCEVIGKGPFSVVRRCINRETGQQFAVKIVDVAKFTSSPGLSTEDLKREASICHMLKHPHIVELLETYSSDGMLYMVFEFMDGADLCFEIVKRADAGFVYSEAVASHYMRQILEALRYCHDNNIIHRDVKPHCVLLASKENSAPVKLGGFGVAIQLGESGLVAGGRVGTPHFMAPEVVKREPYGKPVDVWGCGVILFILLSGCLPFYGTKERLFEGIIKGKYKMNPRQWSHISESAKDLVRRMLMLDPAERITVYEALNHPWLKERDRYAYKIHLPETVEQLRKFNARRKLKGAVLAAVSSHKFNSFYGDPPEELPDFSEDPTSSGAVSQVLDSLEEIHALTDCSEKDLDFLHSVFQDQHLHTLLDLYDKINTKSSPQIRNPPSDAVQRAKEVLEEISCYPENNDAKELKRILTQPHFMALLQTHDVVAHEVYSDEALRVTPPPTSPYLNGDSPESANGDMDMENVTRVRLVQFQKNTDEPMGITLKMNELNHCIVARIMHGGMIHRQGTLHVGDEIREINGISVANQTVEQLQKMLREMRGSITFKIVPSYRTQSSSCEDLPSTTQPKGRQIYVRAQFEYDPAKDDLIPCKEAGIRFRVGDIIQIISKDDHNWWQGKLENSKNGTAGLIPSPELQEWRVACIAMEKTKQEQQASCTWFGKKKKQYKDKYLAKHNAVFDQLDLVTYEEVVKLPAFKRKTLVLLGAHGVGRRHIKNTLITKHPDRFAYPIPHTTRPPKKDEENGKNYYFVSHDQMMQDISNNEYLEYGSHEDAMYGTKLETIRKIHEQGLIAILDVEPQALKVLRTAEFAPFVVFIAAPTITPGINEDESLQRLQKESEILQRTYAHYFDLTIINNEIDETIRHLEEAIELVCTASQWVPVSWVY</sequence>
<accession>A0A1V4JCE0</accession>
<dbReference type="GO" id="GO:0004674">
    <property type="term" value="F:protein serine/threonine kinase activity"/>
    <property type="evidence" value="ECO:0007669"/>
    <property type="project" value="UniProtKB-KW"/>
</dbReference>
<dbReference type="InterPro" id="IPR027417">
    <property type="entry name" value="P-loop_NTPase"/>
</dbReference>
<dbReference type="SMART" id="SM00072">
    <property type="entry name" value="GuKc"/>
    <property type="match status" value="1"/>
</dbReference>
<dbReference type="PROSITE" id="PS50052">
    <property type="entry name" value="GUANYLATE_KINASE_2"/>
    <property type="match status" value="1"/>
</dbReference>
<evidence type="ECO:0000256" key="10">
    <source>
        <dbReference type="ARBA" id="ARBA00022553"/>
    </source>
</evidence>
<evidence type="ECO:0000256" key="17">
    <source>
        <dbReference type="ARBA" id="ARBA00023136"/>
    </source>
</evidence>
<comment type="subcellular location">
    <subcellularLocation>
        <location evidence="2">Cell membrane</location>
        <topology evidence="2">Peripheral membrane protein</topology>
    </subcellularLocation>
    <subcellularLocation>
        <location evidence="3">Cytoplasm</location>
    </subcellularLocation>
    <subcellularLocation>
        <location evidence="1">Nucleus</location>
    </subcellularLocation>
</comment>
<dbReference type="Pfam" id="PF00595">
    <property type="entry name" value="PDZ"/>
    <property type="match status" value="1"/>
</dbReference>
<dbReference type="InterPro" id="IPR036892">
    <property type="entry name" value="L27_dom_sf"/>
</dbReference>
<evidence type="ECO:0000256" key="12">
    <source>
        <dbReference type="ARBA" id="ARBA00022737"/>
    </source>
</evidence>
<keyword evidence="8" id="KW-0963">Cytoplasm</keyword>
<protein>
    <recommendedName>
        <fullName evidence="22">Peripheral plasma membrane protein CASK</fullName>
        <ecNumber evidence="5">2.7.11.1</ecNumber>
    </recommendedName>
    <alternativeName>
        <fullName evidence="23">Calcium/calmodulin-dependent serine protein kinase</fullName>
    </alternativeName>
</protein>
<evidence type="ECO:0000256" key="6">
    <source>
        <dbReference type="ARBA" id="ARBA00022443"/>
    </source>
</evidence>
<dbReference type="FunFam" id="3.40.50.300:FF:000146">
    <property type="entry name" value="MAGUK p55 subfamily member 6 isoform X1"/>
    <property type="match status" value="1"/>
</dbReference>
<keyword evidence="14" id="KW-0418">Kinase</keyword>
<evidence type="ECO:0000256" key="16">
    <source>
        <dbReference type="ARBA" id="ARBA00022860"/>
    </source>
</evidence>
<dbReference type="SUPFAM" id="SSF52540">
    <property type="entry name" value="P-loop containing nucleoside triphosphate hydrolases"/>
    <property type="match status" value="1"/>
</dbReference>